<proteinExistence type="inferred from homology"/>
<accession>A0AAN8NCN1</accession>
<dbReference type="PANTHER" id="PTHR43248">
    <property type="entry name" value="2-SUCCINYL-6-HYDROXY-2,4-CYCLOHEXADIENE-1-CARBOXYLATE SYNTHASE"/>
    <property type="match status" value="1"/>
</dbReference>
<gene>
    <name evidence="4" type="ORF">TWF718_004970</name>
</gene>
<evidence type="ECO:0000256" key="2">
    <source>
        <dbReference type="ARBA" id="ARBA00022801"/>
    </source>
</evidence>
<dbReference type="SUPFAM" id="SSF53474">
    <property type="entry name" value="alpha/beta-Hydrolases"/>
    <property type="match status" value="1"/>
</dbReference>
<dbReference type="Pfam" id="PF00561">
    <property type="entry name" value="Abhydrolase_1"/>
    <property type="match status" value="1"/>
</dbReference>
<dbReference type="InterPro" id="IPR000073">
    <property type="entry name" value="AB_hydrolase_1"/>
</dbReference>
<dbReference type="AlphaFoldDB" id="A0AAN8NCN1"/>
<sequence>MRADADDIEKYELNGYPDLTITEHFFNVPLNYAKPSGPEITIFARVVKKFEKPVKPEKKPKKEDNGSEESGEDRVYLCYLNGGPGFNNTSPKADYVSRFIDKGYTVVLLDQRGTGLSECICPGNIPGNTPEEQADYVSNFRADNIVRDAEVVREKLVGKEGKWSLAGQSFGGFCITTYLSFWPEYITEAFMFGGIPPIGESTPDQVYTNLYKRLAERNAVYYTKYPKDIERVKEIAKHLNEVEVKLPNGGTLTIDRFRDLGISFGMHGGIDNIHKLVFRTHNDITRFGKILTPTLNLIQSNQSLDDHVLYCILHEAIYCQDGNASNWSADRILLQLSDVRLQSYNTYLASSTPSLPGTLGALFFTGEMVYPSMLTSYASLAALKPVADLLAARKWDGKLYDLDQLAQNTVPVYAATYLEDMYVDFDLTRLFVRRTKGVREWISNGVMHNGISAKGAEVIGKLWELRKGLHD</sequence>
<evidence type="ECO:0000313" key="5">
    <source>
        <dbReference type="Proteomes" id="UP001313282"/>
    </source>
</evidence>
<dbReference type="InterPro" id="IPR029058">
    <property type="entry name" value="AB_hydrolase_fold"/>
</dbReference>
<protein>
    <recommendedName>
        <fullName evidence="3">AB hydrolase-1 domain-containing protein</fullName>
    </recommendedName>
</protein>
<evidence type="ECO:0000313" key="4">
    <source>
        <dbReference type="EMBL" id="KAK6351825.1"/>
    </source>
</evidence>
<organism evidence="4 5">
    <name type="scientific">Orbilia javanica</name>
    <dbReference type="NCBI Taxonomy" id="47235"/>
    <lineage>
        <taxon>Eukaryota</taxon>
        <taxon>Fungi</taxon>
        <taxon>Dikarya</taxon>
        <taxon>Ascomycota</taxon>
        <taxon>Pezizomycotina</taxon>
        <taxon>Orbiliomycetes</taxon>
        <taxon>Orbiliales</taxon>
        <taxon>Orbiliaceae</taxon>
        <taxon>Orbilia</taxon>
    </lineage>
</organism>
<comment type="similarity">
    <text evidence="1">Belongs to the peptidase S33 family.</text>
</comment>
<keyword evidence="2" id="KW-0378">Hydrolase</keyword>
<evidence type="ECO:0000259" key="3">
    <source>
        <dbReference type="Pfam" id="PF00561"/>
    </source>
</evidence>
<comment type="caution">
    <text evidence="4">The sequence shown here is derived from an EMBL/GenBank/DDBJ whole genome shotgun (WGS) entry which is preliminary data.</text>
</comment>
<name>A0AAN8NCN1_9PEZI</name>
<dbReference type="EMBL" id="JAVHNR010000002">
    <property type="protein sequence ID" value="KAK6351825.1"/>
    <property type="molecule type" value="Genomic_DNA"/>
</dbReference>
<reference evidence="4 5" key="1">
    <citation type="submission" date="2019-10" db="EMBL/GenBank/DDBJ databases">
        <authorList>
            <person name="Palmer J.M."/>
        </authorList>
    </citation>
    <scope>NUCLEOTIDE SEQUENCE [LARGE SCALE GENOMIC DNA]</scope>
    <source>
        <strain evidence="4 5">TWF718</strain>
    </source>
</reference>
<dbReference type="PANTHER" id="PTHR43248:SF2">
    <property type="entry name" value="PROLYL AMINOPEPTIDASE"/>
    <property type="match status" value="1"/>
</dbReference>
<dbReference type="GO" id="GO:0006508">
    <property type="term" value="P:proteolysis"/>
    <property type="evidence" value="ECO:0007669"/>
    <property type="project" value="InterPro"/>
</dbReference>
<evidence type="ECO:0000256" key="1">
    <source>
        <dbReference type="ARBA" id="ARBA00010088"/>
    </source>
</evidence>
<dbReference type="Proteomes" id="UP001313282">
    <property type="component" value="Unassembled WGS sequence"/>
</dbReference>
<dbReference type="PRINTS" id="PR00793">
    <property type="entry name" value="PROAMNOPTASE"/>
</dbReference>
<dbReference type="InterPro" id="IPR051601">
    <property type="entry name" value="Serine_prot/Carboxylest_S33"/>
</dbReference>
<dbReference type="GO" id="GO:0008233">
    <property type="term" value="F:peptidase activity"/>
    <property type="evidence" value="ECO:0007669"/>
    <property type="project" value="InterPro"/>
</dbReference>
<dbReference type="InterPro" id="IPR002410">
    <property type="entry name" value="Peptidase_S33"/>
</dbReference>
<dbReference type="Gene3D" id="3.40.50.1820">
    <property type="entry name" value="alpha/beta hydrolase"/>
    <property type="match status" value="1"/>
</dbReference>
<keyword evidence="5" id="KW-1185">Reference proteome</keyword>
<feature type="domain" description="AB hydrolase-1" evidence="3">
    <location>
        <begin position="79"/>
        <end position="235"/>
    </location>
</feature>